<keyword evidence="2" id="KW-1185">Reference proteome</keyword>
<dbReference type="Proteomes" id="UP001056120">
    <property type="component" value="Linkage Group LG17"/>
</dbReference>
<reference evidence="2" key="1">
    <citation type="journal article" date="2022" name="Mol. Ecol. Resour.">
        <title>The genomes of chicory, endive, great burdock and yacon provide insights into Asteraceae palaeo-polyploidization history and plant inulin production.</title>
        <authorList>
            <person name="Fan W."/>
            <person name="Wang S."/>
            <person name="Wang H."/>
            <person name="Wang A."/>
            <person name="Jiang F."/>
            <person name="Liu H."/>
            <person name="Zhao H."/>
            <person name="Xu D."/>
            <person name="Zhang Y."/>
        </authorList>
    </citation>
    <scope>NUCLEOTIDE SEQUENCE [LARGE SCALE GENOMIC DNA]</scope>
    <source>
        <strain evidence="2">cv. Yunnan</strain>
    </source>
</reference>
<name>A0ACB9ENA9_9ASTR</name>
<evidence type="ECO:0000313" key="1">
    <source>
        <dbReference type="EMBL" id="KAI3760210.1"/>
    </source>
</evidence>
<accession>A0ACB9ENA9</accession>
<comment type="caution">
    <text evidence="1">The sequence shown here is derived from an EMBL/GenBank/DDBJ whole genome shotgun (WGS) entry which is preliminary data.</text>
</comment>
<reference evidence="1 2" key="2">
    <citation type="journal article" date="2022" name="Mol. Ecol. Resour.">
        <title>The genomes of chicory, endive, great burdock and yacon provide insights into Asteraceae paleo-polyploidization history and plant inulin production.</title>
        <authorList>
            <person name="Fan W."/>
            <person name="Wang S."/>
            <person name="Wang H."/>
            <person name="Wang A."/>
            <person name="Jiang F."/>
            <person name="Liu H."/>
            <person name="Zhao H."/>
            <person name="Xu D."/>
            <person name="Zhang Y."/>
        </authorList>
    </citation>
    <scope>NUCLEOTIDE SEQUENCE [LARGE SCALE GENOMIC DNA]</scope>
    <source>
        <strain evidence="2">cv. Yunnan</strain>
        <tissue evidence="1">Leaves</tissue>
    </source>
</reference>
<proteinExistence type="predicted"/>
<organism evidence="1 2">
    <name type="scientific">Smallanthus sonchifolius</name>
    <dbReference type="NCBI Taxonomy" id="185202"/>
    <lineage>
        <taxon>Eukaryota</taxon>
        <taxon>Viridiplantae</taxon>
        <taxon>Streptophyta</taxon>
        <taxon>Embryophyta</taxon>
        <taxon>Tracheophyta</taxon>
        <taxon>Spermatophyta</taxon>
        <taxon>Magnoliopsida</taxon>
        <taxon>eudicotyledons</taxon>
        <taxon>Gunneridae</taxon>
        <taxon>Pentapetalae</taxon>
        <taxon>asterids</taxon>
        <taxon>campanulids</taxon>
        <taxon>Asterales</taxon>
        <taxon>Asteraceae</taxon>
        <taxon>Asteroideae</taxon>
        <taxon>Heliantheae alliance</taxon>
        <taxon>Millerieae</taxon>
        <taxon>Smallanthus</taxon>
    </lineage>
</organism>
<gene>
    <name evidence="1" type="ORF">L1987_50601</name>
</gene>
<protein>
    <submittedName>
        <fullName evidence="1">Uncharacterized protein</fullName>
    </submittedName>
</protein>
<dbReference type="EMBL" id="CM042034">
    <property type="protein sequence ID" value="KAI3760210.1"/>
    <property type="molecule type" value="Genomic_DNA"/>
</dbReference>
<evidence type="ECO:0000313" key="2">
    <source>
        <dbReference type="Proteomes" id="UP001056120"/>
    </source>
</evidence>
<sequence length="222" mass="25680">MASSYSSSAIASQVGSHFVQQYYQVLRQQPEFVHQFYTGSSTMIRVDGESAETASAVATFSLALQEKEYFVMNDIFHFVSEKDLSGNDELKKQLYENIPQTFEDMIDRVKGFVRGKKAIALLKDADTRKSSHSSRPNNRKRNSLKKMKLDNSNYQEFHEDLKVRSFLSQRQLFLSFSKEFEKMKEMKPDNLRVDFADLEASTDETTLDASSRIWSLELRRHA</sequence>